<evidence type="ECO:0000313" key="2">
    <source>
        <dbReference type="EMBL" id="CAI5440467.1"/>
    </source>
</evidence>
<keyword evidence="3" id="KW-1185">Reference proteome</keyword>
<protein>
    <submittedName>
        <fullName evidence="2">Uncharacterized protein</fullName>
    </submittedName>
</protein>
<feature type="signal peptide" evidence="1">
    <location>
        <begin position="1"/>
        <end position="16"/>
    </location>
</feature>
<comment type="caution">
    <text evidence="2">The sequence shown here is derived from an EMBL/GenBank/DDBJ whole genome shotgun (WGS) entry which is preliminary data.</text>
</comment>
<dbReference type="Proteomes" id="UP001152747">
    <property type="component" value="Unassembled WGS sequence"/>
</dbReference>
<evidence type="ECO:0000313" key="3">
    <source>
        <dbReference type="Proteomes" id="UP001152747"/>
    </source>
</evidence>
<sequence>MKIPIFLALFVYFLDAHKGGTPQERARIFNRVLEKLCSSYTRNLACIGPMLTPRFLYIKVNFSFYLRSFPNLEFSNFTLDVENAIEVPKSVLPFIPWTTVLPPATNTATVPVTTLSSSTSVTPTSNAPTTVPTEAPTVVATTNVPTLSPGPTENASTLSPAANASVSSKLHRKAKLSPIPGPILTDWERQQVPLVKINVYYAKGPKNGTLAAFLYLMSYRPNEGGNAMIVVDQKNLPK</sequence>
<organism evidence="2 3">
    <name type="scientific">Caenorhabditis angaria</name>
    <dbReference type="NCBI Taxonomy" id="860376"/>
    <lineage>
        <taxon>Eukaryota</taxon>
        <taxon>Metazoa</taxon>
        <taxon>Ecdysozoa</taxon>
        <taxon>Nematoda</taxon>
        <taxon>Chromadorea</taxon>
        <taxon>Rhabditida</taxon>
        <taxon>Rhabditina</taxon>
        <taxon>Rhabditomorpha</taxon>
        <taxon>Rhabditoidea</taxon>
        <taxon>Rhabditidae</taxon>
        <taxon>Peloderinae</taxon>
        <taxon>Caenorhabditis</taxon>
    </lineage>
</organism>
<proteinExistence type="predicted"/>
<feature type="chain" id="PRO_5040449669" evidence="1">
    <location>
        <begin position="17"/>
        <end position="238"/>
    </location>
</feature>
<name>A0A9P1MUS8_9PELO</name>
<accession>A0A9P1MUS8</accession>
<gene>
    <name evidence="2" type="ORF">CAMP_LOCUS3104</name>
</gene>
<dbReference type="EMBL" id="CANHGI010000001">
    <property type="protein sequence ID" value="CAI5440467.1"/>
    <property type="molecule type" value="Genomic_DNA"/>
</dbReference>
<keyword evidence="1" id="KW-0732">Signal</keyword>
<evidence type="ECO:0000256" key="1">
    <source>
        <dbReference type="SAM" id="SignalP"/>
    </source>
</evidence>
<reference evidence="2" key="1">
    <citation type="submission" date="2022-11" db="EMBL/GenBank/DDBJ databases">
        <authorList>
            <person name="Kikuchi T."/>
        </authorList>
    </citation>
    <scope>NUCLEOTIDE SEQUENCE</scope>
    <source>
        <strain evidence="2">PS1010</strain>
    </source>
</reference>
<dbReference type="AlphaFoldDB" id="A0A9P1MUS8"/>